<evidence type="ECO:0000259" key="9">
    <source>
        <dbReference type="Pfam" id="PF18052"/>
    </source>
</evidence>
<dbReference type="InterPro" id="IPR042197">
    <property type="entry name" value="Apaf_helical"/>
</dbReference>
<evidence type="ECO:0000256" key="3">
    <source>
        <dbReference type="ARBA" id="ARBA00022490"/>
    </source>
</evidence>
<dbReference type="AlphaFoldDB" id="A0AA38Z3Z1"/>
<evidence type="ECO:0000313" key="13">
    <source>
        <dbReference type="Proteomes" id="UP001168098"/>
    </source>
</evidence>
<dbReference type="Gene3D" id="1.10.10.10">
    <property type="entry name" value="Winged helix-like DNA-binding domain superfamily/Winged helix DNA-binding domain"/>
    <property type="match status" value="1"/>
</dbReference>
<evidence type="ECO:0000259" key="10">
    <source>
        <dbReference type="Pfam" id="PF23559"/>
    </source>
</evidence>
<feature type="domain" description="Disease resistance R13L4/SHOC-2-like LRR" evidence="11">
    <location>
        <begin position="548"/>
        <end position="871"/>
    </location>
</feature>
<evidence type="ECO:0000256" key="5">
    <source>
        <dbReference type="ARBA" id="ARBA00022737"/>
    </source>
</evidence>
<dbReference type="SUPFAM" id="SSF52540">
    <property type="entry name" value="P-loop containing nucleoside triphosphate hydrolases"/>
    <property type="match status" value="1"/>
</dbReference>
<gene>
    <name evidence="12" type="ORF">PVL29_020389</name>
</gene>
<dbReference type="Pfam" id="PF18052">
    <property type="entry name" value="Rx_N"/>
    <property type="match status" value="1"/>
</dbReference>
<dbReference type="InterPro" id="IPR044974">
    <property type="entry name" value="Disease_R_plants"/>
</dbReference>
<accession>A0AA38Z3Z1</accession>
<dbReference type="Gene3D" id="1.10.8.430">
    <property type="entry name" value="Helical domain of apoptotic protease-activating factors"/>
    <property type="match status" value="1"/>
</dbReference>
<dbReference type="PANTHER" id="PTHR23155:SF1152">
    <property type="entry name" value="AAA+ ATPASE DOMAIN-CONTAINING PROTEIN"/>
    <property type="match status" value="1"/>
</dbReference>
<keyword evidence="4" id="KW-0381">Hypersensitive response</keyword>
<keyword evidence="7" id="KW-0611">Plant defense</keyword>
<evidence type="ECO:0000256" key="1">
    <source>
        <dbReference type="ARBA" id="ARBA00002074"/>
    </source>
</evidence>
<comment type="subcellular location">
    <subcellularLocation>
        <location evidence="2">Cytoplasm</location>
    </subcellularLocation>
</comment>
<dbReference type="InterPro" id="IPR055414">
    <property type="entry name" value="LRR_R13L4/SHOC2-like"/>
</dbReference>
<dbReference type="EMBL" id="JARBHA010000015">
    <property type="protein sequence ID" value="KAJ9681494.1"/>
    <property type="molecule type" value="Genomic_DNA"/>
</dbReference>
<feature type="domain" description="NB-ARC" evidence="8">
    <location>
        <begin position="173"/>
        <end position="342"/>
    </location>
</feature>
<organism evidence="12 13">
    <name type="scientific">Vitis rotundifolia</name>
    <name type="common">Muscadine grape</name>
    <dbReference type="NCBI Taxonomy" id="103349"/>
    <lineage>
        <taxon>Eukaryota</taxon>
        <taxon>Viridiplantae</taxon>
        <taxon>Streptophyta</taxon>
        <taxon>Embryophyta</taxon>
        <taxon>Tracheophyta</taxon>
        <taxon>Spermatophyta</taxon>
        <taxon>Magnoliopsida</taxon>
        <taxon>eudicotyledons</taxon>
        <taxon>Gunneridae</taxon>
        <taxon>Pentapetalae</taxon>
        <taxon>rosids</taxon>
        <taxon>Vitales</taxon>
        <taxon>Vitaceae</taxon>
        <taxon>Viteae</taxon>
        <taxon>Vitis</taxon>
    </lineage>
</organism>
<comment type="function">
    <text evidence="1">Confers resistance to late blight (Phytophthora infestans) races carrying the avirulence gene Avr1. Resistance proteins guard the plant against pathogens that contain an appropriate avirulence protein via an indirect interaction with this avirulence protein. That triggers a defense system including the hypersensitive response, which restricts the pathogen growth.</text>
</comment>
<dbReference type="Pfam" id="PF23598">
    <property type="entry name" value="LRR_14"/>
    <property type="match status" value="1"/>
</dbReference>
<dbReference type="InterPro" id="IPR027417">
    <property type="entry name" value="P-loop_NTPase"/>
</dbReference>
<dbReference type="InterPro" id="IPR036388">
    <property type="entry name" value="WH-like_DNA-bd_sf"/>
</dbReference>
<feature type="domain" description="Disease resistance N-terminal" evidence="9">
    <location>
        <begin position="6"/>
        <end position="90"/>
    </location>
</feature>
<dbReference type="GO" id="GO:0009626">
    <property type="term" value="P:plant-type hypersensitive response"/>
    <property type="evidence" value="ECO:0007669"/>
    <property type="project" value="UniProtKB-KW"/>
</dbReference>
<dbReference type="InterPro" id="IPR058922">
    <property type="entry name" value="WHD_DRP"/>
</dbReference>
<reference evidence="12 13" key="1">
    <citation type="journal article" date="2023" name="BMC Biotechnol.">
        <title>Vitis rotundifolia cv Carlos genome sequencing.</title>
        <authorList>
            <person name="Huff M."/>
            <person name="Hulse-Kemp A."/>
            <person name="Scheffler B."/>
            <person name="Youngblood R."/>
            <person name="Simpson S."/>
            <person name="Babiker E."/>
            <person name="Staton M."/>
        </authorList>
    </citation>
    <scope>NUCLEOTIDE SEQUENCE [LARGE SCALE GENOMIC DNA]</scope>
    <source>
        <tissue evidence="12">Leaf</tissue>
    </source>
</reference>
<evidence type="ECO:0000256" key="6">
    <source>
        <dbReference type="ARBA" id="ARBA00022741"/>
    </source>
</evidence>
<dbReference type="Gene3D" id="3.80.10.10">
    <property type="entry name" value="Ribonuclease Inhibitor"/>
    <property type="match status" value="2"/>
</dbReference>
<keyword evidence="13" id="KW-1185">Reference proteome</keyword>
<evidence type="ECO:0000313" key="12">
    <source>
        <dbReference type="EMBL" id="KAJ9681494.1"/>
    </source>
</evidence>
<sequence>MAESSVASFLEKLGNLASQEASLFGEVEGQVRLLRNELEWMRLFLEYADARRRYDKRLKLWVNQIRDAAHDAEDVLDEFMFKVEHKRQQRLHRLKFLRFLPSCVSVADKLPFIQELNDRITGINITIEKILANKKRYGIENPSTSEAWSSSNEVPCKEKTLPVVEEIDVVGFETDAKSVKELLVEAGETTETRRVVVSIVGMRGLGKTTLAKKVYNDVKQHFDCDAWVYVSQEYRTRDLLFEILNCVRNEKRIMTELDSEAAVGIELRNFLSTKKYLIVMDDIWCTQVWKGLNAYLPIEGYGSRVLITARNKEVALHANSHLHELHPLNEMESEELFLRKMGSSTLAWPQGLEKLGKEIVAKCKGLPLAIVMLGGLLSMKEKTQFSWQKVLDSKDWHLSQGPNSCLGILALSYNDLPNYLKSCFLYCGIFPENSKVKSSELIRLWIAEGFVQTRGAETLEDLAEDYLYELIQRNMIQVDKRDRLDGRVKSCRIHDFLRDLAISEAKDAKLFEVHENIDVRYPISSRRLSIEQSLIKKNISQHLHNSRLRSLIFLSEPLQENSWTYLQEHIKLLQVLDLGVCQYHNIYTLPRKVGELINLKYLCLRGAGNRIRLPTPIVRLVNLQTLDLDCNLLCLHCKVWKLQQLRHLNCPSGIVSTKSFTERFFINGDLGVHQLTNLQTLALQGGEWLEGDGLGQLTQLRQLKIMGGLTPYLKEGFFKSIAQLTALENLKLINFSSKRKTIASGLMSFSHHTRLQKLVFGGRLEKLPVDTGFYPPNLLQLKLWETELEQDPMSILGELPNSRILKLLWNSFHQLEFLHMEHLSNLEDFTVEEGAMPKLRTLQMGWFWKMKKFPDGLLGLRNLQELNLLHCSNELLKEVFRTQGEDWNRIRLITSQTHPISDNTRFILLDDIGFH</sequence>
<dbReference type="GO" id="GO:0043531">
    <property type="term" value="F:ADP binding"/>
    <property type="evidence" value="ECO:0007669"/>
    <property type="project" value="InterPro"/>
</dbReference>
<dbReference type="CDD" id="cd14798">
    <property type="entry name" value="RX-CC_like"/>
    <property type="match status" value="1"/>
</dbReference>
<comment type="caution">
    <text evidence="12">The sequence shown here is derived from an EMBL/GenBank/DDBJ whole genome shotgun (WGS) entry which is preliminary data.</text>
</comment>
<keyword evidence="5" id="KW-0677">Repeat</keyword>
<evidence type="ECO:0000256" key="2">
    <source>
        <dbReference type="ARBA" id="ARBA00004496"/>
    </source>
</evidence>
<dbReference type="Gene3D" id="3.40.50.300">
    <property type="entry name" value="P-loop containing nucleotide triphosphate hydrolases"/>
    <property type="match status" value="1"/>
</dbReference>
<dbReference type="InterPro" id="IPR041118">
    <property type="entry name" value="Rx_N"/>
</dbReference>
<dbReference type="Pfam" id="PF00931">
    <property type="entry name" value="NB-ARC"/>
    <property type="match status" value="1"/>
</dbReference>
<evidence type="ECO:0008006" key="14">
    <source>
        <dbReference type="Google" id="ProtNLM"/>
    </source>
</evidence>
<dbReference type="FunFam" id="1.10.10.10:FF:000322">
    <property type="entry name" value="Probable disease resistance protein At1g63360"/>
    <property type="match status" value="1"/>
</dbReference>
<dbReference type="InterPro" id="IPR002182">
    <property type="entry name" value="NB-ARC"/>
</dbReference>
<dbReference type="Proteomes" id="UP001168098">
    <property type="component" value="Unassembled WGS sequence"/>
</dbReference>
<dbReference type="PRINTS" id="PR00364">
    <property type="entry name" value="DISEASERSIST"/>
</dbReference>
<evidence type="ECO:0000259" key="11">
    <source>
        <dbReference type="Pfam" id="PF23598"/>
    </source>
</evidence>
<keyword evidence="6" id="KW-0547">Nucleotide-binding</keyword>
<evidence type="ECO:0000256" key="7">
    <source>
        <dbReference type="ARBA" id="ARBA00022821"/>
    </source>
</evidence>
<feature type="domain" description="Disease resistance protein winged helix" evidence="10">
    <location>
        <begin position="429"/>
        <end position="501"/>
    </location>
</feature>
<evidence type="ECO:0000256" key="4">
    <source>
        <dbReference type="ARBA" id="ARBA00022667"/>
    </source>
</evidence>
<dbReference type="InterPro" id="IPR032675">
    <property type="entry name" value="LRR_dom_sf"/>
</dbReference>
<keyword evidence="3" id="KW-0963">Cytoplasm</keyword>
<dbReference type="FunFam" id="3.40.50.300:FF:001091">
    <property type="entry name" value="Probable disease resistance protein At1g61300"/>
    <property type="match status" value="1"/>
</dbReference>
<dbReference type="SUPFAM" id="SSF52058">
    <property type="entry name" value="L domain-like"/>
    <property type="match status" value="1"/>
</dbReference>
<dbReference type="Pfam" id="PF23559">
    <property type="entry name" value="WHD_DRP"/>
    <property type="match status" value="1"/>
</dbReference>
<dbReference type="InterPro" id="IPR038005">
    <property type="entry name" value="RX-like_CC"/>
</dbReference>
<protein>
    <recommendedName>
        <fullName evidence="14">Disease resistance protein</fullName>
    </recommendedName>
</protein>
<dbReference type="Gene3D" id="1.20.5.4130">
    <property type="match status" value="1"/>
</dbReference>
<dbReference type="PANTHER" id="PTHR23155">
    <property type="entry name" value="DISEASE RESISTANCE PROTEIN RP"/>
    <property type="match status" value="1"/>
</dbReference>
<name>A0AA38Z3Z1_VITRO</name>
<proteinExistence type="predicted"/>
<evidence type="ECO:0000259" key="8">
    <source>
        <dbReference type="Pfam" id="PF00931"/>
    </source>
</evidence>